<feature type="repeat" description="TPR" evidence="3">
    <location>
        <begin position="724"/>
        <end position="757"/>
    </location>
</feature>
<feature type="compositionally biased region" description="Low complexity" evidence="4">
    <location>
        <begin position="54"/>
        <end position="65"/>
    </location>
</feature>
<dbReference type="PROSITE" id="PS50005">
    <property type="entry name" value="TPR"/>
    <property type="match status" value="6"/>
</dbReference>
<dbReference type="PANTHER" id="PTHR12558">
    <property type="entry name" value="CELL DIVISION CYCLE 16,23,27"/>
    <property type="match status" value="1"/>
</dbReference>
<protein>
    <submittedName>
        <fullName evidence="5">Anaphase promoting complex subunit</fullName>
    </submittedName>
</protein>
<feature type="repeat" description="TPR" evidence="3">
    <location>
        <begin position="188"/>
        <end position="221"/>
    </location>
</feature>
<comment type="caution">
    <text evidence="5">The sequence shown here is derived from an EMBL/GenBank/DDBJ whole genome shotgun (WGS) entry which is preliminary data.</text>
</comment>
<dbReference type="GO" id="GO:0031145">
    <property type="term" value="P:anaphase-promoting complex-dependent catabolic process"/>
    <property type="evidence" value="ECO:0007669"/>
    <property type="project" value="TreeGrafter"/>
</dbReference>
<dbReference type="GO" id="GO:0051301">
    <property type="term" value="P:cell division"/>
    <property type="evidence" value="ECO:0007669"/>
    <property type="project" value="TreeGrafter"/>
</dbReference>
<keyword evidence="6" id="KW-1185">Reference proteome</keyword>
<organism evidence="5 6">
    <name type="scientific">Pichia kluyveri</name>
    <name type="common">Yeast</name>
    <dbReference type="NCBI Taxonomy" id="36015"/>
    <lineage>
        <taxon>Eukaryota</taxon>
        <taxon>Fungi</taxon>
        <taxon>Dikarya</taxon>
        <taxon>Ascomycota</taxon>
        <taxon>Saccharomycotina</taxon>
        <taxon>Pichiomycetes</taxon>
        <taxon>Pichiales</taxon>
        <taxon>Pichiaceae</taxon>
        <taxon>Pichia</taxon>
    </lineage>
</organism>
<evidence type="ECO:0000256" key="3">
    <source>
        <dbReference type="PROSITE-ProRule" id="PRU00339"/>
    </source>
</evidence>
<sequence>MDTLRKLTIYALNNDMYDTAEFTAERILAQYDNDLNISNKKQNNYKNSSDKSRNSNNNSIHNAIITGTPTPNKNSIKNILNNEDIEIEIEIDQTSTNLSSSNELNKLDAIHLYSYILYKRGKFKTAFNITCDNAQLHIGCAYIFAQCSLKLGKEIDGIRILLRTMNIWESNNYNYNYTNLSDIIPDSIAFYLLLGKLYSSIGDIPRATIHYSNVLKLNPYIFEALEQLCKLGVKVNVDAIYKNNGEFLINAENDINDDIIINDNNNNNNDNDVDNDELDITNNPLFKTPITKPTITTSSPESNFMTPINKSSLLSKKTFSKKTFKTSKNLHNNNNINTNASTNNSNSININSFLSNGTKRNTSITSRLINNGSNLLNKDIKDVLKKDSGDSIDNSIINNTTDEIFKIHNIEKGNLFNHNNNNNNNNTAANVNTNNKPSSTNRAVKNEYIRNIYCKIGKGISAFNSFDCFQAIRIFDSLPENERNTPYILSKLGKLHFEIVNYEESENYFEKLRKIDRTRLEDMEIYSTLLWHLHKEIELSFLSHELFEIDDKHPNTWISIGNLFSFKKEPEDAIKCFNKAIEFDDKCLYAYTLKGHEYLATDSFENSINSFRNAIVLDKHHYNAFYGIGMVYLKLGDFHKAEYHFRKAVEINPVNVILICCVGMVLEKLGKREESLKQYEFAVKLQPLSMLALFKKAQILYNLKRYEEALKYFEKLENLAPDEASVHFLLGKLYKFYGRKHEAVKQFTIALNLDPKGSHLIKEAMESLNDGIID</sequence>
<comment type="similarity">
    <text evidence="2">Belongs to the APC3/CDC27 family.</text>
</comment>
<dbReference type="PROSITE" id="PS50293">
    <property type="entry name" value="TPR_REGION"/>
    <property type="match status" value="1"/>
</dbReference>
<feature type="region of interest" description="Disordered" evidence="4">
    <location>
        <begin position="39"/>
        <end position="69"/>
    </location>
</feature>
<dbReference type="GO" id="GO:0005737">
    <property type="term" value="C:cytoplasm"/>
    <property type="evidence" value="ECO:0007669"/>
    <property type="project" value="TreeGrafter"/>
</dbReference>
<evidence type="ECO:0000256" key="1">
    <source>
        <dbReference type="ARBA" id="ARBA00022803"/>
    </source>
</evidence>
<evidence type="ECO:0000313" key="5">
    <source>
        <dbReference type="EMBL" id="GMM44347.1"/>
    </source>
</evidence>
<dbReference type="GO" id="GO:0016567">
    <property type="term" value="P:protein ubiquitination"/>
    <property type="evidence" value="ECO:0007669"/>
    <property type="project" value="TreeGrafter"/>
</dbReference>
<evidence type="ECO:0000256" key="2">
    <source>
        <dbReference type="ARBA" id="ARBA00038210"/>
    </source>
</evidence>
<dbReference type="SMART" id="SM00028">
    <property type="entry name" value="TPR"/>
    <property type="match status" value="8"/>
</dbReference>
<keyword evidence="1 3" id="KW-0802">TPR repeat</keyword>
<evidence type="ECO:0000256" key="4">
    <source>
        <dbReference type="SAM" id="MobiDB-lite"/>
    </source>
</evidence>
<dbReference type="Pfam" id="PF13432">
    <property type="entry name" value="TPR_16"/>
    <property type="match status" value="1"/>
</dbReference>
<dbReference type="EMBL" id="BTGB01000001">
    <property type="protein sequence ID" value="GMM44347.1"/>
    <property type="molecule type" value="Genomic_DNA"/>
</dbReference>
<feature type="repeat" description="TPR" evidence="3">
    <location>
        <begin position="690"/>
        <end position="723"/>
    </location>
</feature>
<feature type="repeat" description="TPR" evidence="3">
    <location>
        <begin position="588"/>
        <end position="621"/>
    </location>
</feature>
<dbReference type="AlphaFoldDB" id="A0AAV5QZX7"/>
<name>A0AAV5QZX7_PICKL</name>
<reference evidence="5 6" key="1">
    <citation type="journal article" date="2023" name="Elife">
        <title>Identification of key yeast species and microbe-microbe interactions impacting larval growth of Drosophila in the wild.</title>
        <authorList>
            <person name="Mure A."/>
            <person name="Sugiura Y."/>
            <person name="Maeda R."/>
            <person name="Honda K."/>
            <person name="Sakurai N."/>
            <person name="Takahashi Y."/>
            <person name="Watada M."/>
            <person name="Katoh T."/>
            <person name="Gotoh A."/>
            <person name="Gotoh Y."/>
            <person name="Taniguchi I."/>
            <person name="Nakamura K."/>
            <person name="Hayashi T."/>
            <person name="Katayama T."/>
            <person name="Uemura T."/>
            <person name="Hattori Y."/>
        </authorList>
    </citation>
    <scope>NUCLEOTIDE SEQUENCE [LARGE SCALE GENOMIC DNA]</scope>
    <source>
        <strain evidence="5 6">PK-24</strain>
    </source>
</reference>
<accession>A0AAV5QZX7</accession>
<proteinExistence type="inferred from homology"/>
<evidence type="ECO:0000313" key="6">
    <source>
        <dbReference type="Proteomes" id="UP001378960"/>
    </source>
</evidence>
<dbReference type="Pfam" id="PF12895">
    <property type="entry name" value="ANAPC3"/>
    <property type="match status" value="1"/>
</dbReference>
<dbReference type="SUPFAM" id="SSF48452">
    <property type="entry name" value="TPR-like"/>
    <property type="match status" value="3"/>
</dbReference>
<dbReference type="InterPro" id="IPR019734">
    <property type="entry name" value="TPR_rpt"/>
</dbReference>
<feature type="repeat" description="TPR" evidence="3">
    <location>
        <begin position="554"/>
        <end position="587"/>
    </location>
</feature>
<feature type="repeat" description="TPR" evidence="3">
    <location>
        <begin position="622"/>
        <end position="655"/>
    </location>
</feature>
<gene>
    <name evidence="5" type="ORF">DAPK24_009220</name>
</gene>
<dbReference type="Pfam" id="PF13181">
    <property type="entry name" value="TPR_8"/>
    <property type="match status" value="3"/>
</dbReference>
<dbReference type="PANTHER" id="PTHR12558:SF13">
    <property type="entry name" value="CELL DIVISION CYCLE PROTEIN 27 HOMOLOG"/>
    <property type="match status" value="1"/>
</dbReference>
<dbReference type="Pfam" id="PF00515">
    <property type="entry name" value="TPR_1"/>
    <property type="match status" value="1"/>
</dbReference>
<dbReference type="GO" id="GO:0007091">
    <property type="term" value="P:metaphase/anaphase transition of mitotic cell cycle"/>
    <property type="evidence" value="ECO:0007669"/>
    <property type="project" value="TreeGrafter"/>
</dbReference>
<dbReference type="GO" id="GO:0005680">
    <property type="term" value="C:anaphase-promoting complex"/>
    <property type="evidence" value="ECO:0007669"/>
    <property type="project" value="UniProtKB-ARBA"/>
</dbReference>
<dbReference type="Proteomes" id="UP001378960">
    <property type="component" value="Unassembled WGS sequence"/>
</dbReference>
<dbReference type="Gene3D" id="1.25.40.10">
    <property type="entry name" value="Tetratricopeptide repeat domain"/>
    <property type="match status" value="4"/>
</dbReference>
<dbReference type="InterPro" id="IPR011990">
    <property type="entry name" value="TPR-like_helical_dom_sf"/>
</dbReference>